<dbReference type="PANTHER" id="PTHR33799">
    <property type="entry name" value="PTS PERMEASE-RELATED-RELATED"/>
    <property type="match status" value="1"/>
</dbReference>
<dbReference type="PANTHER" id="PTHR33799:SF1">
    <property type="entry name" value="PTS SYSTEM MANNOSE-SPECIFIC EIIAB COMPONENT-RELATED"/>
    <property type="match status" value="1"/>
</dbReference>
<dbReference type="AlphaFoldDB" id="A0A318KGW3"/>
<gene>
    <name evidence="3" type="ORF">DES51_1238</name>
</gene>
<organism evidence="3 4">
    <name type="scientific">Dielma fastidiosa</name>
    <dbReference type="NCBI Taxonomy" id="1034346"/>
    <lineage>
        <taxon>Bacteria</taxon>
        <taxon>Bacillati</taxon>
        <taxon>Bacillota</taxon>
        <taxon>Erysipelotrichia</taxon>
        <taxon>Erysipelotrichales</taxon>
        <taxon>Erysipelotrichaceae</taxon>
        <taxon>Dielma</taxon>
    </lineage>
</organism>
<dbReference type="SUPFAM" id="SSF53062">
    <property type="entry name" value="PTS system fructose IIA component-like"/>
    <property type="match status" value="1"/>
</dbReference>
<dbReference type="STRING" id="1034346.GCA_000313565_02567"/>
<protein>
    <submittedName>
        <fullName evidence="3">PTS system mannose-specific IIA component</fullName>
    </submittedName>
</protein>
<dbReference type="GO" id="GO:0016020">
    <property type="term" value="C:membrane"/>
    <property type="evidence" value="ECO:0007669"/>
    <property type="project" value="InterPro"/>
</dbReference>
<dbReference type="InterPro" id="IPR004701">
    <property type="entry name" value="PTS_EIIA_man-typ"/>
</dbReference>
<keyword evidence="1" id="KW-0808">Transferase</keyword>
<evidence type="ECO:0000313" key="4">
    <source>
        <dbReference type="Proteomes" id="UP000247612"/>
    </source>
</evidence>
<dbReference type="EMBL" id="QJKH01000023">
    <property type="protein sequence ID" value="PXX74564.1"/>
    <property type="molecule type" value="Genomic_DNA"/>
</dbReference>
<dbReference type="GO" id="GO:0016740">
    <property type="term" value="F:transferase activity"/>
    <property type="evidence" value="ECO:0007669"/>
    <property type="project" value="UniProtKB-KW"/>
</dbReference>
<evidence type="ECO:0000259" key="2">
    <source>
        <dbReference type="PROSITE" id="PS51096"/>
    </source>
</evidence>
<reference evidence="3 4" key="1">
    <citation type="submission" date="2018-05" db="EMBL/GenBank/DDBJ databases">
        <title>Genomic Encyclopedia of Type Strains, Phase IV (KMG-IV): sequencing the most valuable type-strain genomes for metagenomic binning, comparative biology and taxonomic classification.</title>
        <authorList>
            <person name="Goeker M."/>
        </authorList>
    </citation>
    <scope>NUCLEOTIDE SEQUENCE [LARGE SCALE GENOMIC DNA]</scope>
    <source>
        <strain evidence="3 4">JC118</strain>
    </source>
</reference>
<name>A0A318KGW3_9FIRM</name>
<sequence length="139" mass="15087">MKRKIILASHGELSKGLADTARMIIGNVAAEIQCYCLKPGQTADSFAKELTAEIMAEPEQEFVILSDLYGASVCSALSALLVYPNVRLFTGMNINMLLVICLEYPEKLSDEDIQKIVLDARSGIKALSASDLAVDAEDF</sequence>
<evidence type="ECO:0000256" key="1">
    <source>
        <dbReference type="ARBA" id="ARBA00022679"/>
    </source>
</evidence>
<evidence type="ECO:0000313" key="3">
    <source>
        <dbReference type="EMBL" id="PXX74564.1"/>
    </source>
</evidence>
<feature type="domain" description="PTS EIIA type-4" evidence="2">
    <location>
        <begin position="2"/>
        <end position="124"/>
    </location>
</feature>
<keyword evidence="4" id="KW-1185">Reference proteome</keyword>
<comment type="caution">
    <text evidence="3">The sequence shown here is derived from an EMBL/GenBank/DDBJ whole genome shotgun (WGS) entry which is preliminary data.</text>
</comment>
<proteinExistence type="predicted"/>
<dbReference type="Proteomes" id="UP000247612">
    <property type="component" value="Unassembled WGS sequence"/>
</dbReference>
<accession>A0A318KGW3</accession>
<dbReference type="InterPro" id="IPR036662">
    <property type="entry name" value="PTS_EIIA_man-typ_sf"/>
</dbReference>
<dbReference type="InterPro" id="IPR051471">
    <property type="entry name" value="Bacterial_PTS_sugar_comp"/>
</dbReference>
<dbReference type="GO" id="GO:0009401">
    <property type="term" value="P:phosphoenolpyruvate-dependent sugar phosphotransferase system"/>
    <property type="evidence" value="ECO:0007669"/>
    <property type="project" value="InterPro"/>
</dbReference>
<dbReference type="Pfam" id="PF03610">
    <property type="entry name" value="EIIA-man"/>
    <property type="match status" value="1"/>
</dbReference>
<dbReference type="PROSITE" id="PS51096">
    <property type="entry name" value="PTS_EIIA_TYPE_4"/>
    <property type="match status" value="1"/>
</dbReference>
<dbReference type="RefSeq" id="WP_022938853.1">
    <property type="nucleotide sequence ID" value="NZ_CABKRQ010000006.1"/>
</dbReference>
<dbReference type="Gene3D" id="3.40.50.510">
    <property type="entry name" value="Phosphotransferase system, mannose-type IIA component"/>
    <property type="match status" value="1"/>
</dbReference>
<dbReference type="OrthoDB" id="6623712at2"/>